<dbReference type="OrthoDB" id="4214675at2759"/>
<dbReference type="Gene3D" id="3.20.20.150">
    <property type="entry name" value="Divalent-metal-dependent TIM barrel enzymes"/>
    <property type="match status" value="1"/>
</dbReference>
<dbReference type="SUPFAM" id="SSF51658">
    <property type="entry name" value="Xylose isomerase-like"/>
    <property type="match status" value="1"/>
</dbReference>
<dbReference type="InterPro" id="IPR036237">
    <property type="entry name" value="Xyl_isomerase-like_sf"/>
</dbReference>
<dbReference type="Proteomes" id="UP000249363">
    <property type="component" value="Unassembled WGS sequence"/>
</dbReference>
<accession>A0A364LAI9</accession>
<feature type="domain" description="Xylose isomerase-like TIM barrel" evidence="1">
    <location>
        <begin position="19"/>
        <end position="239"/>
    </location>
</feature>
<dbReference type="AlphaFoldDB" id="A0A364LAI9"/>
<protein>
    <recommendedName>
        <fullName evidence="1">Xylose isomerase-like TIM barrel domain-containing protein</fullName>
    </recommendedName>
</protein>
<sequence>MHLSAHTWMRPEPLETTLQRLSTLGYTSIELEGEPSLYPIEPTRRLLAKYNIKCWGTVTIMQGTRDLTAADPQQRRDTIRYIKDVISFSSALGGEIVTIVPALVGKLVPTASPEEEWTWVVEALREIALFTSTNHPRIKLGIEPLNRFETYFLNRTDQALALIDQVDSDRYGIAFDPFHLALEEKDMLSAIRKCTSRITDFHAADHNRLAAGDGRFDWNEIVQTLKHSGYDGALAVECMPPVDRSPVGRYGLEQTESLKMSTEVSPERLQFIIDHGSALLSDEYYTYLMRKSAETLKPFV</sequence>
<dbReference type="Pfam" id="PF01261">
    <property type="entry name" value="AP_endonuc_2"/>
    <property type="match status" value="1"/>
</dbReference>
<dbReference type="EMBL" id="MIKG01000021">
    <property type="protein sequence ID" value="RAO72834.1"/>
    <property type="molecule type" value="Genomic_DNA"/>
</dbReference>
<gene>
    <name evidence="2" type="ORF">BHQ10_008846</name>
</gene>
<evidence type="ECO:0000259" key="1">
    <source>
        <dbReference type="Pfam" id="PF01261"/>
    </source>
</evidence>
<dbReference type="InterPro" id="IPR013022">
    <property type="entry name" value="Xyl_isomerase-like_TIM-brl"/>
</dbReference>
<comment type="caution">
    <text evidence="2">The sequence shown here is derived from an EMBL/GenBank/DDBJ whole genome shotgun (WGS) entry which is preliminary data.</text>
</comment>
<dbReference type="GeneID" id="63798060"/>
<proteinExistence type="predicted"/>
<reference evidence="2 3" key="1">
    <citation type="journal article" date="2017" name="Biotechnol. Biofuels">
        <title>Differential beta-glucosidase expression as a function of carbon source availability in Talaromyces amestolkiae: a genomic and proteomic approach.</title>
        <authorList>
            <person name="de Eugenio L.I."/>
            <person name="Mendez-Liter J.A."/>
            <person name="Nieto-Dominguez M."/>
            <person name="Alonso L."/>
            <person name="Gil-Munoz J."/>
            <person name="Barriuso J."/>
            <person name="Prieto A."/>
            <person name="Martinez M.J."/>
        </authorList>
    </citation>
    <scope>NUCLEOTIDE SEQUENCE [LARGE SCALE GENOMIC DNA]</scope>
    <source>
        <strain evidence="2 3">CIB</strain>
    </source>
</reference>
<dbReference type="InterPro" id="IPR050312">
    <property type="entry name" value="IolE/XylAMocC-like"/>
</dbReference>
<dbReference type="STRING" id="1196081.A0A364LAI9"/>
<dbReference type="RefSeq" id="XP_040737348.1">
    <property type="nucleotide sequence ID" value="XM_040881696.1"/>
</dbReference>
<dbReference type="PANTHER" id="PTHR12110">
    <property type="entry name" value="HYDROXYPYRUVATE ISOMERASE"/>
    <property type="match status" value="1"/>
</dbReference>
<organism evidence="2 3">
    <name type="scientific">Talaromyces amestolkiae</name>
    <dbReference type="NCBI Taxonomy" id="1196081"/>
    <lineage>
        <taxon>Eukaryota</taxon>
        <taxon>Fungi</taxon>
        <taxon>Dikarya</taxon>
        <taxon>Ascomycota</taxon>
        <taxon>Pezizomycotina</taxon>
        <taxon>Eurotiomycetes</taxon>
        <taxon>Eurotiomycetidae</taxon>
        <taxon>Eurotiales</taxon>
        <taxon>Trichocomaceae</taxon>
        <taxon>Talaromyces</taxon>
        <taxon>Talaromyces sect. Talaromyces</taxon>
    </lineage>
</organism>
<dbReference type="PANTHER" id="PTHR12110:SF21">
    <property type="entry name" value="XYLOSE ISOMERASE-LIKE TIM BARREL DOMAIN-CONTAINING PROTEIN"/>
    <property type="match status" value="1"/>
</dbReference>
<name>A0A364LAI9_TALAM</name>
<keyword evidence="3" id="KW-1185">Reference proteome</keyword>
<evidence type="ECO:0000313" key="3">
    <source>
        <dbReference type="Proteomes" id="UP000249363"/>
    </source>
</evidence>
<evidence type="ECO:0000313" key="2">
    <source>
        <dbReference type="EMBL" id="RAO72834.1"/>
    </source>
</evidence>